<name>A0A1D6MMU7_MAIZE</name>
<proteinExistence type="predicted"/>
<organism evidence="1">
    <name type="scientific">Zea mays</name>
    <name type="common">Maize</name>
    <dbReference type="NCBI Taxonomy" id="4577"/>
    <lineage>
        <taxon>Eukaryota</taxon>
        <taxon>Viridiplantae</taxon>
        <taxon>Streptophyta</taxon>
        <taxon>Embryophyta</taxon>
        <taxon>Tracheophyta</taxon>
        <taxon>Spermatophyta</taxon>
        <taxon>Magnoliopsida</taxon>
        <taxon>Liliopsida</taxon>
        <taxon>Poales</taxon>
        <taxon>Poaceae</taxon>
        <taxon>PACMAD clade</taxon>
        <taxon>Panicoideae</taxon>
        <taxon>Andropogonodae</taxon>
        <taxon>Andropogoneae</taxon>
        <taxon>Tripsacinae</taxon>
        <taxon>Zea</taxon>
    </lineage>
</organism>
<protein>
    <submittedName>
        <fullName evidence="1">ARM repeat superfamily protein</fullName>
    </submittedName>
</protein>
<evidence type="ECO:0000313" key="1">
    <source>
        <dbReference type="EMBL" id="ONM30410.1"/>
    </source>
</evidence>
<reference evidence="1" key="1">
    <citation type="submission" date="2015-12" db="EMBL/GenBank/DDBJ databases">
        <title>Update maize B73 reference genome by single molecule sequencing technologies.</title>
        <authorList>
            <consortium name="Maize Genome Sequencing Project"/>
            <person name="Ware D."/>
        </authorList>
    </citation>
    <scope>NUCLEOTIDE SEQUENCE [LARGE SCALE GENOMIC DNA]</scope>
    <source>
        <tissue evidence="1">Seedling</tissue>
    </source>
</reference>
<sequence>MLCGGALVKPKNPYVDGRGLKGGVVSMREALLHLPVTADEVPPSGQALQEIACRNLPSDTGHIFYRCSKLLVISTISIAYLSLLCIRHNIMLHGLRFSITLIVYI</sequence>
<accession>A0A1D6MMU7</accession>
<gene>
    <name evidence="1" type="ORF">ZEAMMB73_Zm00001d040051</name>
</gene>
<dbReference type="AlphaFoldDB" id="A0A1D6MMU7"/>
<dbReference type="EMBL" id="CM007649">
    <property type="protein sequence ID" value="ONM30410.1"/>
    <property type="molecule type" value="Genomic_DNA"/>
</dbReference>